<proteinExistence type="predicted"/>
<accession>A0A1H9TN78</accession>
<organism evidence="3 4">
    <name type="scientific">Lachnobacterium bovis</name>
    <dbReference type="NCBI Taxonomy" id="140626"/>
    <lineage>
        <taxon>Bacteria</taxon>
        <taxon>Bacillati</taxon>
        <taxon>Bacillota</taxon>
        <taxon>Clostridia</taxon>
        <taxon>Lachnospirales</taxon>
        <taxon>Lachnospiraceae</taxon>
        <taxon>Lachnobacterium</taxon>
    </lineage>
</organism>
<evidence type="ECO:0000313" key="3">
    <source>
        <dbReference type="EMBL" id="SER98581.1"/>
    </source>
</evidence>
<dbReference type="PROSITE" id="PS51898">
    <property type="entry name" value="TYR_RECOMBINASE"/>
    <property type="match status" value="1"/>
</dbReference>
<dbReference type="Proteomes" id="UP000182471">
    <property type="component" value="Unassembled WGS sequence"/>
</dbReference>
<gene>
    <name evidence="3" type="ORF">SAMN02910429_01707</name>
</gene>
<keyword evidence="4" id="KW-1185">Reference proteome</keyword>
<dbReference type="InterPro" id="IPR011010">
    <property type="entry name" value="DNA_brk_join_enz"/>
</dbReference>
<feature type="domain" description="Tyr recombinase" evidence="2">
    <location>
        <begin position="1"/>
        <end position="103"/>
    </location>
</feature>
<name>A0A1H9TN78_9FIRM</name>
<protein>
    <submittedName>
        <fullName evidence="3">Phage integrase family protein</fullName>
    </submittedName>
</protein>
<evidence type="ECO:0000313" key="4">
    <source>
        <dbReference type="Proteomes" id="UP000182471"/>
    </source>
</evidence>
<dbReference type="InterPro" id="IPR013762">
    <property type="entry name" value="Integrase-like_cat_sf"/>
</dbReference>
<dbReference type="Gene3D" id="1.10.443.10">
    <property type="entry name" value="Intergrase catalytic core"/>
    <property type="match status" value="1"/>
</dbReference>
<dbReference type="InterPro" id="IPR002104">
    <property type="entry name" value="Integrase_catalytic"/>
</dbReference>
<sequence length="133" mass="15777">MGITLDHFRLFQMFYAVYKKNKIRMNDDTIRKRLRVYVPIAREKCSSVPEHIHPHLFRHSRAMHLYQHGMDLSLVSQWLGHEQLRTTLTYAYADTNHKRTAIEKTMGATFDKDGTIKPYIVEDEETLKHLYGL</sequence>
<reference evidence="4" key="1">
    <citation type="submission" date="2016-10" db="EMBL/GenBank/DDBJ databases">
        <authorList>
            <person name="Varghese N."/>
            <person name="Submissions S."/>
        </authorList>
    </citation>
    <scope>NUCLEOTIDE SEQUENCE [LARGE SCALE GENOMIC DNA]</scope>
    <source>
        <strain evidence="4">S1b</strain>
    </source>
</reference>
<dbReference type="EMBL" id="FOGW01000018">
    <property type="protein sequence ID" value="SER98581.1"/>
    <property type="molecule type" value="Genomic_DNA"/>
</dbReference>
<dbReference type="GO" id="GO:0006310">
    <property type="term" value="P:DNA recombination"/>
    <property type="evidence" value="ECO:0007669"/>
    <property type="project" value="UniProtKB-KW"/>
</dbReference>
<dbReference type="GO" id="GO:0003677">
    <property type="term" value="F:DNA binding"/>
    <property type="evidence" value="ECO:0007669"/>
    <property type="project" value="InterPro"/>
</dbReference>
<dbReference type="AlphaFoldDB" id="A0A1H9TN78"/>
<evidence type="ECO:0000256" key="1">
    <source>
        <dbReference type="ARBA" id="ARBA00023172"/>
    </source>
</evidence>
<keyword evidence="1" id="KW-0233">DNA recombination</keyword>
<evidence type="ECO:0000259" key="2">
    <source>
        <dbReference type="PROSITE" id="PS51898"/>
    </source>
</evidence>
<dbReference type="SUPFAM" id="SSF56349">
    <property type="entry name" value="DNA breaking-rejoining enzymes"/>
    <property type="match status" value="1"/>
</dbReference>
<dbReference type="Pfam" id="PF00589">
    <property type="entry name" value="Phage_integrase"/>
    <property type="match status" value="1"/>
</dbReference>
<dbReference type="GO" id="GO:0015074">
    <property type="term" value="P:DNA integration"/>
    <property type="evidence" value="ECO:0007669"/>
    <property type="project" value="InterPro"/>
</dbReference>